<dbReference type="Proteomes" id="UP000800096">
    <property type="component" value="Unassembled WGS sequence"/>
</dbReference>
<feature type="region of interest" description="Disordered" evidence="2">
    <location>
        <begin position="1"/>
        <end position="138"/>
    </location>
</feature>
<evidence type="ECO:0000256" key="2">
    <source>
        <dbReference type="SAM" id="MobiDB-lite"/>
    </source>
</evidence>
<evidence type="ECO:0000313" key="3">
    <source>
        <dbReference type="EMBL" id="KAF1917397.1"/>
    </source>
</evidence>
<evidence type="ECO:0000256" key="1">
    <source>
        <dbReference type="SAM" id="Coils"/>
    </source>
</evidence>
<feature type="compositionally biased region" description="Polar residues" evidence="2">
    <location>
        <begin position="35"/>
        <end position="67"/>
    </location>
</feature>
<feature type="compositionally biased region" description="Low complexity" evidence="2">
    <location>
        <begin position="109"/>
        <end position="118"/>
    </location>
</feature>
<reference evidence="3" key="1">
    <citation type="journal article" date="2020" name="Stud. Mycol.">
        <title>101 Dothideomycetes genomes: a test case for predicting lifestyles and emergence of pathogens.</title>
        <authorList>
            <person name="Haridas S."/>
            <person name="Albert R."/>
            <person name="Binder M."/>
            <person name="Bloem J."/>
            <person name="Labutti K."/>
            <person name="Salamov A."/>
            <person name="Andreopoulos B."/>
            <person name="Baker S."/>
            <person name="Barry K."/>
            <person name="Bills G."/>
            <person name="Bluhm B."/>
            <person name="Cannon C."/>
            <person name="Castanera R."/>
            <person name="Culley D."/>
            <person name="Daum C."/>
            <person name="Ezra D."/>
            <person name="Gonzalez J."/>
            <person name="Henrissat B."/>
            <person name="Kuo A."/>
            <person name="Liang C."/>
            <person name="Lipzen A."/>
            <person name="Lutzoni F."/>
            <person name="Magnuson J."/>
            <person name="Mondo S."/>
            <person name="Nolan M."/>
            <person name="Ohm R."/>
            <person name="Pangilinan J."/>
            <person name="Park H.-J."/>
            <person name="Ramirez L."/>
            <person name="Alfaro M."/>
            <person name="Sun H."/>
            <person name="Tritt A."/>
            <person name="Yoshinaga Y."/>
            <person name="Zwiers L.-H."/>
            <person name="Turgeon B."/>
            <person name="Goodwin S."/>
            <person name="Spatafora J."/>
            <person name="Crous P."/>
            <person name="Grigoriev I."/>
        </authorList>
    </citation>
    <scope>NUCLEOTIDE SEQUENCE</scope>
    <source>
        <strain evidence="3">HMLAC05119</strain>
    </source>
</reference>
<dbReference type="OrthoDB" id="3796126at2759"/>
<feature type="compositionally biased region" description="Polar residues" evidence="2">
    <location>
        <begin position="77"/>
        <end position="88"/>
    </location>
</feature>
<accession>A0A6A5QTX6</accession>
<feature type="compositionally biased region" description="Basic residues" evidence="2">
    <location>
        <begin position="281"/>
        <end position="295"/>
    </location>
</feature>
<proteinExistence type="predicted"/>
<feature type="compositionally biased region" description="Basic and acidic residues" evidence="2">
    <location>
        <begin position="299"/>
        <end position="318"/>
    </location>
</feature>
<feature type="compositionally biased region" description="Polar residues" evidence="2">
    <location>
        <begin position="823"/>
        <end position="835"/>
    </location>
</feature>
<protein>
    <submittedName>
        <fullName evidence="3">Uncharacterized protein</fullName>
    </submittedName>
</protein>
<dbReference type="AlphaFoldDB" id="A0A6A5QTX6"/>
<gene>
    <name evidence="3" type="ORF">BDU57DRAFT_163648</name>
</gene>
<keyword evidence="1" id="KW-0175">Coiled coil</keyword>
<feature type="region of interest" description="Disordered" evidence="2">
    <location>
        <begin position="812"/>
        <end position="835"/>
    </location>
</feature>
<name>A0A6A5QTX6_AMPQU</name>
<organism evidence="3 4">
    <name type="scientific">Ampelomyces quisqualis</name>
    <name type="common">Powdery mildew agent</name>
    <dbReference type="NCBI Taxonomy" id="50730"/>
    <lineage>
        <taxon>Eukaryota</taxon>
        <taxon>Fungi</taxon>
        <taxon>Dikarya</taxon>
        <taxon>Ascomycota</taxon>
        <taxon>Pezizomycotina</taxon>
        <taxon>Dothideomycetes</taxon>
        <taxon>Pleosporomycetidae</taxon>
        <taxon>Pleosporales</taxon>
        <taxon>Pleosporineae</taxon>
        <taxon>Phaeosphaeriaceae</taxon>
        <taxon>Ampelomyces</taxon>
    </lineage>
</organism>
<feature type="coiled-coil region" evidence="1">
    <location>
        <begin position="737"/>
        <end position="807"/>
    </location>
</feature>
<dbReference type="EMBL" id="ML979134">
    <property type="protein sequence ID" value="KAF1917397.1"/>
    <property type="molecule type" value="Genomic_DNA"/>
</dbReference>
<feature type="region of interest" description="Disordered" evidence="2">
    <location>
        <begin position="611"/>
        <end position="655"/>
    </location>
</feature>
<feature type="region of interest" description="Disordered" evidence="2">
    <location>
        <begin position="190"/>
        <end position="209"/>
    </location>
</feature>
<feature type="compositionally biased region" description="Basic and acidic residues" evidence="2">
    <location>
        <begin position="190"/>
        <end position="202"/>
    </location>
</feature>
<keyword evidence="4" id="KW-1185">Reference proteome</keyword>
<feature type="region of interest" description="Disordered" evidence="2">
    <location>
        <begin position="379"/>
        <end position="400"/>
    </location>
</feature>
<evidence type="ECO:0000313" key="4">
    <source>
        <dbReference type="Proteomes" id="UP000800096"/>
    </source>
</evidence>
<feature type="region of interest" description="Disordered" evidence="2">
    <location>
        <begin position="217"/>
        <end position="357"/>
    </location>
</feature>
<feature type="compositionally biased region" description="Polar residues" evidence="2">
    <location>
        <begin position="621"/>
        <end position="637"/>
    </location>
</feature>
<feature type="compositionally biased region" description="Basic and acidic residues" evidence="2">
    <location>
        <begin position="1"/>
        <end position="10"/>
    </location>
</feature>
<sequence>MPDPFDDQKKRPPPIYIPPLLRDNPAAHAHRPSIGRQQDSQSRYQTAPRNASSSTQRGLRSVSSPLTLSLEHDGSQLPKSGSQKSRTSAIAALNGLLDQARGSPRKSDTSSTTRSKQSAPSHLGGQSAQAHPDTLVNDEWTSRAKIESRSERNLFKMTGQIPPTPIANSIGPGEVFILREDLREQCRAVSGERKVENKDPPKSPKKKLFGMHMPTFGRTSSPAPPMPSKAAQVFGQEPRNPTKHEVRPIKPSTYKTPTRAPHSDTVKSLPAKVLNQDVYTRSHHTGAARRNRAAGRRSPPRDSRQSSDVENSPPRRLDAQVSFESRHPPTPPAKDTPPDVKGLAQPTSPLRRTAPSRHLREGYDATADAGKQLQFPAFALSPSPTKSRESGIEGRSPTKYLPRTANEYQNLIAGLPLPWDSTKEDGAKPVQKYAFGFQDDHGQTLQQHPPRFDSLGGKKIYGIREEPEENYDVPLDFGAVGTMPLPRPVQSDDQQHGYGGRENWDHDALLQPRFYSPSNRSVQTFAEGETPSKNSDTSRLLCTIASRADLFHHRQNSSNGSIHVTFQGNADDVEPKSTTGDLIRSRDSESMMVQVRDDAGLAARVRQELRLGEQQEEAPRQNVSSGLLQPEPSSSRLTDMLNGVSPRRDSLTGNFDPNCPSAVPSPLHKMPAPITPMLPGLLSGGLSSTPYRPKTIDDHFFMTNEHLDVVGKSHWDQLEAVKKSLLESSSHKHGQLVATLEKKIKDVKMQVDSVKEKADRATEQGHNILTKLDQLFEFVKEDVMGALAAQEKKTASMEMNVKELQTSVLNMQKMQEQKRQESRIGQQQRSGTPVASSSLANTAFLLAEDRSQASLAGFYGNIAESGREGMPQMPDERGNGSAHDTHMDGRAPYGSSYGQQQWALRHGYTGRGIKEDRPYSASNPYHFVHGAGNGNGYSGGFAAYSQQPEQHYGLHSTPAK</sequence>